<dbReference type="Proteomes" id="UP000588806">
    <property type="component" value="Unassembled WGS sequence"/>
</dbReference>
<dbReference type="RefSeq" id="WP_171703327.1">
    <property type="nucleotide sequence ID" value="NZ_JABFHI010000013.1"/>
</dbReference>
<accession>A0A7Y3TZC6</accession>
<comment type="caution">
    <text evidence="1">The sequence shown here is derived from an EMBL/GenBank/DDBJ whole genome shotgun (WGS) entry which is preliminary data.</text>
</comment>
<keyword evidence="2" id="KW-1185">Reference proteome</keyword>
<gene>
    <name evidence="1" type="ORF">HLB35_15860</name>
</gene>
<protein>
    <submittedName>
        <fullName evidence="1">Uncharacterized protein</fullName>
    </submittedName>
</protein>
<proteinExistence type="predicted"/>
<organism evidence="1 2">
    <name type="scientific">Vreelandella azerica</name>
    <dbReference type="NCBI Taxonomy" id="2732867"/>
    <lineage>
        <taxon>Bacteria</taxon>
        <taxon>Pseudomonadati</taxon>
        <taxon>Pseudomonadota</taxon>
        <taxon>Gammaproteobacteria</taxon>
        <taxon>Oceanospirillales</taxon>
        <taxon>Halomonadaceae</taxon>
        <taxon>Vreelandella</taxon>
    </lineage>
</organism>
<sequence length="63" mass="6462">MKAPMATGATVTIGLHHGTDLETTAMHSKIITNALAGAYRYAQEVGPALLPALALGFALEVLA</sequence>
<reference evidence="1 2" key="2">
    <citation type="submission" date="2020-06" db="EMBL/GenBank/DDBJ databases">
        <title>Halomonas songnenensis sp. nov., a moderately halophilic bacterium isolated from saline and alkaline soils.</title>
        <authorList>
            <person name="Jiang J."/>
            <person name="Pan Y."/>
        </authorList>
    </citation>
    <scope>NUCLEOTIDE SEQUENCE [LARGE SCALE GENOMIC DNA]</scope>
    <source>
        <strain evidence="1 2">TBZ9</strain>
    </source>
</reference>
<reference evidence="1 2" key="1">
    <citation type="submission" date="2020-05" db="EMBL/GenBank/DDBJ databases">
        <authorList>
            <person name="Ruan W."/>
            <person name="Jeon C.O."/>
            <person name="Chun B.H."/>
        </authorList>
    </citation>
    <scope>NUCLEOTIDE SEQUENCE [LARGE SCALE GENOMIC DNA]</scope>
    <source>
        <strain evidence="1 2">TBZ9</strain>
    </source>
</reference>
<dbReference type="EMBL" id="JABFHI010000013">
    <property type="protein sequence ID" value="NOG32870.1"/>
    <property type="molecule type" value="Genomic_DNA"/>
</dbReference>
<name>A0A7Y3TZC6_9GAMM</name>
<evidence type="ECO:0000313" key="2">
    <source>
        <dbReference type="Proteomes" id="UP000588806"/>
    </source>
</evidence>
<evidence type="ECO:0000313" key="1">
    <source>
        <dbReference type="EMBL" id="NOG32870.1"/>
    </source>
</evidence>
<dbReference type="AlphaFoldDB" id="A0A7Y3TZC6"/>